<dbReference type="SUPFAM" id="SSF48726">
    <property type="entry name" value="Immunoglobulin"/>
    <property type="match status" value="1"/>
</dbReference>
<dbReference type="AlphaFoldDB" id="A0A8S4G4G5"/>
<dbReference type="Gene3D" id="2.60.40.10">
    <property type="entry name" value="Immunoglobulins"/>
    <property type="match status" value="1"/>
</dbReference>
<feature type="domain" description="Ig-like" evidence="1">
    <location>
        <begin position="3"/>
        <end position="103"/>
    </location>
</feature>
<dbReference type="InterPro" id="IPR013783">
    <property type="entry name" value="Ig-like_fold"/>
</dbReference>
<evidence type="ECO:0000259" key="1">
    <source>
        <dbReference type="PROSITE" id="PS50835"/>
    </source>
</evidence>
<evidence type="ECO:0000313" key="2">
    <source>
        <dbReference type="EMBL" id="CAG9133822.1"/>
    </source>
</evidence>
<comment type="caution">
    <text evidence="2">The sequence shown here is derived from an EMBL/GenBank/DDBJ whole genome shotgun (WGS) entry which is preliminary data.</text>
</comment>
<reference evidence="2" key="1">
    <citation type="submission" date="2020-11" db="EMBL/GenBank/DDBJ databases">
        <authorList>
            <person name="Whiteford S."/>
        </authorList>
    </citation>
    <scope>NUCLEOTIDE SEQUENCE</scope>
</reference>
<dbReference type="PROSITE" id="PS50835">
    <property type="entry name" value="IG_LIKE"/>
    <property type="match status" value="1"/>
</dbReference>
<protein>
    <submittedName>
        <fullName evidence="2">(diamondback moth) hypothetical protein</fullName>
    </submittedName>
</protein>
<gene>
    <name evidence="2" type="ORF">PLXY2_LOCUS12065</name>
</gene>
<proteinExistence type="predicted"/>
<evidence type="ECO:0000313" key="3">
    <source>
        <dbReference type="Proteomes" id="UP000653454"/>
    </source>
</evidence>
<organism evidence="2 3">
    <name type="scientific">Plutella xylostella</name>
    <name type="common">Diamondback moth</name>
    <name type="synonym">Plutella maculipennis</name>
    <dbReference type="NCBI Taxonomy" id="51655"/>
    <lineage>
        <taxon>Eukaryota</taxon>
        <taxon>Metazoa</taxon>
        <taxon>Ecdysozoa</taxon>
        <taxon>Arthropoda</taxon>
        <taxon>Hexapoda</taxon>
        <taxon>Insecta</taxon>
        <taxon>Pterygota</taxon>
        <taxon>Neoptera</taxon>
        <taxon>Endopterygota</taxon>
        <taxon>Lepidoptera</taxon>
        <taxon>Glossata</taxon>
        <taxon>Ditrysia</taxon>
        <taxon>Yponomeutoidea</taxon>
        <taxon>Plutellidae</taxon>
        <taxon>Plutella</taxon>
    </lineage>
</organism>
<dbReference type="InterPro" id="IPR036179">
    <property type="entry name" value="Ig-like_dom_sf"/>
</dbReference>
<dbReference type="EMBL" id="CAJHNJ030000068">
    <property type="protein sequence ID" value="CAG9133822.1"/>
    <property type="molecule type" value="Genomic_DNA"/>
</dbReference>
<dbReference type="Proteomes" id="UP000653454">
    <property type="component" value="Unassembled WGS sequence"/>
</dbReference>
<dbReference type="Pfam" id="PF13927">
    <property type="entry name" value="Ig_3"/>
    <property type="match status" value="1"/>
</dbReference>
<dbReference type="InterPro" id="IPR007110">
    <property type="entry name" value="Ig-like_dom"/>
</dbReference>
<name>A0A8S4G4G5_PLUXY</name>
<accession>A0A8S4G4G5</accession>
<keyword evidence="3" id="KW-1185">Reference proteome</keyword>
<sequence>MEPPISFVRITTRPPPALNLTGASLELTCEAMGSPAPSIQWLRDHVPVAEYDHQSNELFPSSSSVGRAVSTLIVKPTDQLVRTYTCSASAGQHSARAATRVYTHAQQELVWITGERPLGESTCLAYPESRGWVLYCNECLVAWGIYNDREAVLTVLILILRPLEGNNLGFVECICVDKKVWLRAGVCSAIV</sequence>